<feature type="transmembrane region" description="Helical" evidence="3">
    <location>
        <begin position="52"/>
        <end position="76"/>
    </location>
</feature>
<reference evidence="5" key="1">
    <citation type="submission" date="2022-11" db="UniProtKB">
        <authorList>
            <consortium name="EnsemblMetazoa"/>
        </authorList>
    </citation>
    <scope>IDENTIFICATION</scope>
</reference>
<feature type="transmembrane region" description="Helical" evidence="3">
    <location>
        <begin position="315"/>
        <end position="333"/>
    </location>
</feature>
<feature type="transmembrane region" description="Helical" evidence="3">
    <location>
        <begin position="345"/>
        <end position="369"/>
    </location>
</feature>
<dbReference type="OrthoDB" id="6612291at2759"/>
<feature type="transmembrane region" description="Helical" evidence="3">
    <location>
        <begin position="409"/>
        <end position="430"/>
    </location>
</feature>
<feature type="transmembrane region" description="Helical" evidence="3">
    <location>
        <begin position="138"/>
        <end position="160"/>
    </location>
</feature>
<dbReference type="PROSITE" id="PS50850">
    <property type="entry name" value="MFS"/>
    <property type="match status" value="2"/>
</dbReference>
<feature type="transmembrane region" description="Helical" evidence="3">
    <location>
        <begin position="808"/>
        <end position="830"/>
    </location>
</feature>
<evidence type="ECO:0000313" key="6">
    <source>
        <dbReference type="Proteomes" id="UP000887568"/>
    </source>
</evidence>
<dbReference type="Gene3D" id="1.20.1250.20">
    <property type="entry name" value="MFS general substrate transporter like domains"/>
    <property type="match status" value="3"/>
</dbReference>
<feature type="domain" description="Major facilitator superfamily (MFS) profile" evidence="4">
    <location>
        <begin position="17"/>
        <end position="436"/>
    </location>
</feature>
<dbReference type="SUPFAM" id="SSF103473">
    <property type="entry name" value="MFS general substrate transporter"/>
    <property type="match status" value="2"/>
</dbReference>
<feature type="transmembrane region" description="Helical" evidence="3">
    <location>
        <begin position="381"/>
        <end position="403"/>
    </location>
</feature>
<feature type="transmembrane region" description="Helical" evidence="3">
    <location>
        <begin position="172"/>
        <end position="190"/>
    </location>
</feature>
<feature type="transmembrane region" description="Helical" evidence="3">
    <location>
        <begin position="598"/>
        <end position="616"/>
    </location>
</feature>
<feature type="transmembrane region" description="Helical" evidence="3">
    <location>
        <begin position="564"/>
        <end position="586"/>
    </location>
</feature>
<feature type="transmembrane region" description="Helical" evidence="3">
    <location>
        <begin position="255"/>
        <end position="278"/>
    </location>
</feature>
<evidence type="ECO:0000256" key="2">
    <source>
        <dbReference type="SAM" id="MobiDB-lite"/>
    </source>
</evidence>
<feature type="domain" description="Major facilitator superfamily (MFS) profile" evidence="4">
    <location>
        <begin position="681"/>
        <end position="869"/>
    </location>
</feature>
<dbReference type="PANTHER" id="PTHR11360">
    <property type="entry name" value="MONOCARBOXYLATE TRANSPORTER"/>
    <property type="match status" value="1"/>
</dbReference>
<dbReference type="OMA" id="AYEIVFM"/>
<keyword evidence="3" id="KW-1133">Transmembrane helix</keyword>
<dbReference type="PANTHER" id="PTHR11360:SF303">
    <property type="entry name" value="MAJOR FACILITATOR SUPERFAMILY (MFS) PROFILE DOMAIN-CONTAINING PROTEIN"/>
    <property type="match status" value="1"/>
</dbReference>
<name>A0A913Z372_PATMI</name>
<dbReference type="InterPro" id="IPR050327">
    <property type="entry name" value="Proton-linked_MCT"/>
</dbReference>
<evidence type="ECO:0000256" key="3">
    <source>
        <dbReference type="SAM" id="Phobius"/>
    </source>
</evidence>
<feature type="transmembrane region" description="Helical" evidence="3">
    <location>
        <begin position="290"/>
        <end position="308"/>
    </location>
</feature>
<feature type="transmembrane region" description="Helical" evidence="3">
    <location>
        <begin position="510"/>
        <end position="528"/>
    </location>
</feature>
<evidence type="ECO:0000259" key="4">
    <source>
        <dbReference type="PROSITE" id="PS50850"/>
    </source>
</evidence>
<feature type="region of interest" description="Disordered" evidence="2">
    <location>
        <begin position="206"/>
        <end position="228"/>
    </location>
</feature>
<evidence type="ECO:0000256" key="1">
    <source>
        <dbReference type="ARBA" id="ARBA00004141"/>
    </source>
</evidence>
<feature type="transmembrane region" description="Helical" evidence="3">
    <location>
        <begin position="771"/>
        <end position="796"/>
    </location>
</feature>
<feature type="transmembrane region" description="Helical" evidence="3">
    <location>
        <begin position="681"/>
        <end position="704"/>
    </location>
</feature>
<protein>
    <recommendedName>
        <fullName evidence="4">Major facilitator superfamily (MFS) profile domain-containing protein</fullName>
    </recommendedName>
</protein>
<dbReference type="GO" id="GO:0016020">
    <property type="term" value="C:membrane"/>
    <property type="evidence" value="ECO:0007669"/>
    <property type="project" value="UniProtKB-SubCell"/>
</dbReference>
<dbReference type="GO" id="GO:0008028">
    <property type="term" value="F:monocarboxylic acid transmembrane transporter activity"/>
    <property type="evidence" value="ECO:0007669"/>
    <property type="project" value="TreeGrafter"/>
</dbReference>
<dbReference type="RefSeq" id="XP_038045155.1">
    <property type="nucleotide sequence ID" value="XM_038189227.1"/>
</dbReference>
<feature type="transmembrane region" description="Helical" evidence="3">
    <location>
        <begin position="534"/>
        <end position="552"/>
    </location>
</feature>
<feature type="transmembrane region" description="Helical" evidence="3">
    <location>
        <begin position="836"/>
        <end position="857"/>
    </location>
</feature>
<dbReference type="GeneID" id="119719729"/>
<comment type="subcellular location">
    <subcellularLocation>
        <location evidence="1">Membrane</location>
        <topology evidence="1">Multi-pass membrane protein</topology>
    </subcellularLocation>
</comment>
<keyword evidence="3" id="KW-0812">Transmembrane</keyword>
<dbReference type="Pfam" id="PF07690">
    <property type="entry name" value="MFS_1"/>
    <property type="match status" value="2"/>
</dbReference>
<keyword evidence="3" id="KW-0472">Membrane</keyword>
<dbReference type="EnsemblMetazoa" id="XM_038189227.1">
    <property type="protein sequence ID" value="XP_038045155.1"/>
    <property type="gene ID" value="LOC119719729"/>
</dbReference>
<keyword evidence="6" id="KW-1185">Reference proteome</keyword>
<dbReference type="InterPro" id="IPR020846">
    <property type="entry name" value="MFS_dom"/>
</dbReference>
<proteinExistence type="predicted"/>
<feature type="transmembrane region" description="Helical" evidence="3">
    <location>
        <begin position="108"/>
        <end position="126"/>
    </location>
</feature>
<sequence>MINGSDKSRQNSWRWMILFSRFLWSFIALGKFKAMGVLLPHIVVSFSTSTAVAGFVTSASVGIGTTVCGPLAGAALKVWSPRTITMVGGAVVGTATIAGSLATSTVQLGVLFSVSSIGLAFIQVAMTQTIMDYFPDDFAFANGVTLAGGTIGMMVLPPLVDYLVFLYGWRNALVLTGALCFNYVACGALLRPLDMRYSLVPSHADEETELPMPGNPINNGSSDSKADPGGMTSVLRRVSETLRERLDIQALTQPTFVMFQVAILLEGMVYSMWHLFLIPQGIELGFGDSPSAFLATYGGIGSLIGRLSHGLSVDLGLIKASTLFILAGLVFAVPNLLDPLAVSSYTALAILASITGIAIGVIYPLTFVLMKEVVGDRQMSAYGWLFVSHGTGTLVGGVFAGWVHDISKAYEIVFMVTGATAVLMATMIGIMRWFSSVRKPDEYYSLAFCGRLSPSVNLKPWEFFLPHIVVSFSTSTAVAGFVTSATAGIGSTVCGPLAGAALKVWSPRTITMVGGAVVGTATIAGSLATSTVQLGVLFSVSSVGLTFIQVALTQTLMDYFPDDFAFANGVTLAGGTIGMMVLPPLVDYLVFLYGWRNALVLTGALCFNYVACGALLRPLDMRYSLVPSHADEETELPMPGYPINNGSSDSKADPGGMMSVLRRVSETLRERLDIQALTQPTFIMFQVATLLEGVIFSMWHLFLIPQGIELGFGDSPSAFLATYGGIGSLIGRLSHGLLVDLGLIKASTLFILAGLVFAVPNLLDPLAVSSYTALAILASITGIAIGVIYPLTYVLMREVLVGDRQTSAYGWLFVSHGTGTLVGGVFAGWVHDISKAYEIVFMATGATAVLMATIIGLMRWFSSVRKQDE</sequence>
<feature type="transmembrane region" description="Helical" evidence="3">
    <location>
        <begin position="83"/>
        <end position="102"/>
    </location>
</feature>
<feature type="transmembrane region" description="Helical" evidence="3">
    <location>
        <begin position="737"/>
        <end position="759"/>
    </location>
</feature>
<dbReference type="Proteomes" id="UP000887568">
    <property type="component" value="Unplaced"/>
</dbReference>
<organism evidence="5 6">
    <name type="scientific">Patiria miniata</name>
    <name type="common">Bat star</name>
    <name type="synonym">Asterina miniata</name>
    <dbReference type="NCBI Taxonomy" id="46514"/>
    <lineage>
        <taxon>Eukaryota</taxon>
        <taxon>Metazoa</taxon>
        <taxon>Echinodermata</taxon>
        <taxon>Eleutherozoa</taxon>
        <taxon>Asterozoa</taxon>
        <taxon>Asteroidea</taxon>
        <taxon>Valvatacea</taxon>
        <taxon>Valvatida</taxon>
        <taxon>Asterinidae</taxon>
        <taxon>Patiria</taxon>
    </lineage>
</organism>
<dbReference type="InterPro" id="IPR036259">
    <property type="entry name" value="MFS_trans_sf"/>
</dbReference>
<accession>A0A913Z372</accession>
<dbReference type="InterPro" id="IPR011701">
    <property type="entry name" value="MFS"/>
</dbReference>
<dbReference type="AlphaFoldDB" id="A0A913Z372"/>
<evidence type="ECO:0000313" key="5">
    <source>
        <dbReference type="EnsemblMetazoa" id="XP_038045155.1"/>
    </source>
</evidence>